<keyword evidence="5" id="KW-1185">Reference proteome</keyword>
<feature type="repeat" description="ANK" evidence="3">
    <location>
        <begin position="340"/>
        <end position="372"/>
    </location>
</feature>
<protein>
    <recommendedName>
        <fullName evidence="6">Ankyrin repeat protein</fullName>
    </recommendedName>
</protein>
<dbReference type="SMART" id="SM00248">
    <property type="entry name" value="ANK"/>
    <property type="match status" value="10"/>
</dbReference>
<evidence type="ECO:0008006" key="6">
    <source>
        <dbReference type="Google" id="ProtNLM"/>
    </source>
</evidence>
<dbReference type="SUPFAM" id="SSF48403">
    <property type="entry name" value="Ankyrin repeat"/>
    <property type="match status" value="2"/>
</dbReference>
<evidence type="ECO:0000256" key="1">
    <source>
        <dbReference type="ARBA" id="ARBA00022737"/>
    </source>
</evidence>
<sequence>MYKIFFDGKLKSSRKKVVGEHQDHQIILMGFLVKLYEILALKTCLNTLDFEKLRGLSDMDTDEHVSEIKKNGDKYGIIKDVTQSGEAVFYHQTFAEYFACSWLQSNRDKILLLRDEIFSNRYENLRLMLDIMLAEKNPLHLAIIYKSIDHFEKSTNINIKDAGGRTALHLVCTYGMKHPEVLVAEINREEGWYLQMTNRLIEDLSVFAIDVLFKFDCLDYSIACKCLYSLELEHPNKYQNALHYALLNEGSHKDIIDLLAQNGVDVNGKDENGTTPIHRAGATGDITDLELILKNRGELTLLDNKGRNVLHYAASRCTEDVPAVLFLIRNGLSINSRDKNKKTPLHKACHCGNFLVAETLLKEGAQLDSVDINNENALHYATSNIFNPFDSIKIMRLLLERGININAQNNEGATPLHLACKYVNELCVEELLKNEVDVDVLDNNKENALHYAMKTATEESFVEVLLLDFKIDINAQNKQGTTALHLACQRGILECVEILLENGADVNIRDNDNKNALCYVSNTSKDKLKIINVLIESGIDRDDED</sequence>
<dbReference type="InterPro" id="IPR036770">
    <property type="entry name" value="Ankyrin_rpt-contain_sf"/>
</dbReference>
<dbReference type="Proteomes" id="UP001168821">
    <property type="component" value="Unassembled WGS sequence"/>
</dbReference>
<dbReference type="EMBL" id="JALNTZ010000005">
    <property type="protein sequence ID" value="KAJ3652679.1"/>
    <property type="molecule type" value="Genomic_DNA"/>
</dbReference>
<keyword evidence="1" id="KW-0677">Repeat</keyword>
<dbReference type="InterPro" id="IPR002110">
    <property type="entry name" value="Ankyrin_rpt"/>
</dbReference>
<dbReference type="PROSITE" id="PS50088">
    <property type="entry name" value="ANK_REPEAT"/>
    <property type="match status" value="7"/>
</dbReference>
<evidence type="ECO:0000256" key="2">
    <source>
        <dbReference type="ARBA" id="ARBA00023043"/>
    </source>
</evidence>
<feature type="repeat" description="ANK" evidence="3">
    <location>
        <begin position="479"/>
        <end position="511"/>
    </location>
</feature>
<evidence type="ECO:0000313" key="4">
    <source>
        <dbReference type="EMBL" id="KAJ3652679.1"/>
    </source>
</evidence>
<gene>
    <name evidence="4" type="ORF">Zmor_018623</name>
</gene>
<feature type="repeat" description="ANK" evidence="3">
    <location>
        <begin position="237"/>
        <end position="271"/>
    </location>
</feature>
<keyword evidence="2 3" id="KW-0040">ANK repeat</keyword>
<reference evidence="4" key="1">
    <citation type="journal article" date="2023" name="G3 (Bethesda)">
        <title>Whole genome assemblies of Zophobas morio and Tenebrio molitor.</title>
        <authorList>
            <person name="Kaur S."/>
            <person name="Stinson S.A."/>
            <person name="diCenzo G.C."/>
        </authorList>
    </citation>
    <scope>NUCLEOTIDE SEQUENCE</scope>
    <source>
        <strain evidence="4">QUZm001</strain>
    </source>
</reference>
<dbReference type="Pfam" id="PF00023">
    <property type="entry name" value="Ank"/>
    <property type="match status" value="1"/>
</dbReference>
<accession>A0AA38IEW7</accession>
<feature type="repeat" description="ANK" evidence="3">
    <location>
        <begin position="411"/>
        <end position="443"/>
    </location>
</feature>
<dbReference type="PANTHER" id="PTHR24173">
    <property type="entry name" value="ANKYRIN REPEAT CONTAINING"/>
    <property type="match status" value="1"/>
</dbReference>
<dbReference type="Gene3D" id="1.25.40.20">
    <property type="entry name" value="Ankyrin repeat-containing domain"/>
    <property type="match status" value="4"/>
</dbReference>
<evidence type="ECO:0000313" key="5">
    <source>
        <dbReference type="Proteomes" id="UP001168821"/>
    </source>
</evidence>
<proteinExistence type="predicted"/>
<dbReference type="Pfam" id="PF12796">
    <property type="entry name" value="Ank_2"/>
    <property type="match status" value="3"/>
</dbReference>
<evidence type="ECO:0000256" key="3">
    <source>
        <dbReference type="PROSITE-ProRule" id="PRU00023"/>
    </source>
</evidence>
<organism evidence="4 5">
    <name type="scientific">Zophobas morio</name>
    <dbReference type="NCBI Taxonomy" id="2755281"/>
    <lineage>
        <taxon>Eukaryota</taxon>
        <taxon>Metazoa</taxon>
        <taxon>Ecdysozoa</taxon>
        <taxon>Arthropoda</taxon>
        <taxon>Hexapoda</taxon>
        <taxon>Insecta</taxon>
        <taxon>Pterygota</taxon>
        <taxon>Neoptera</taxon>
        <taxon>Endopterygota</taxon>
        <taxon>Coleoptera</taxon>
        <taxon>Polyphaga</taxon>
        <taxon>Cucujiformia</taxon>
        <taxon>Tenebrionidae</taxon>
        <taxon>Zophobas</taxon>
    </lineage>
</organism>
<dbReference type="AlphaFoldDB" id="A0AA38IEW7"/>
<dbReference type="PROSITE" id="PS50297">
    <property type="entry name" value="ANK_REP_REGION"/>
    <property type="match status" value="4"/>
</dbReference>
<feature type="repeat" description="ANK" evidence="3">
    <location>
        <begin position="305"/>
        <end position="339"/>
    </location>
</feature>
<comment type="caution">
    <text evidence="4">The sequence shown here is derived from an EMBL/GenBank/DDBJ whole genome shotgun (WGS) entry which is preliminary data.</text>
</comment>
<feature type="repeat" description="ANK" evidence="3">
    <location>
        <begin position="373"/>
        <end position="410"/>
    </location>
</feature>
<feature type="repeat" description="ANK" evidence="3">
    <location>
        <begin position="272"/>
        <end position="304"/>
    </location>
</feature>
<dbReference type="PRINTS" id="PR01415">
    <property type="entry name" value="ANKYRIN"/>
</dbReference>
<name>A0AA38IEW7_9CUCU</name>
<dbReference type="PANTHER" id="PTHR24173:SF83">
    <property type="entry name" value="SOCS BOX DOMAIN-CONTAINING PROTEIN"/>
    <property type="match status" value="1"/>
</dbReference>